<dbReference type="KEGG" id="hprf:HLPR_15530"/>
<organism evidence="1 2">
    <name type="scientific">Helicovermis profundi</name>
    <dbReference type="NCBI Taxonomy" id="3065157"/>
    <lineage>
        <taxon>Bacteria</taxon>
        <taxon>Bacillati</taxon>
        <taxon>Bacillota</taxon>
        <taxon>Clostridia</taxon>
        <taxon>Helicovermis</taxon>
    </lineage>
</organism>
<sequence length="68" mass="7901">MNIINEESIEIIMEISRLKKKLLKSVVPEKTIKHLEVIANEVKEILIESIGEDTWDKNKSKLKKVDID</sequence>
<name>A0AAU9EET7_9FIRM</name>
<evidence type="ECO:0000313" key="1">
    <source>
        <dbReference type="EMBL" id="BEP29222.1"/>
    </source>
</evidence>
<dbReference type="AlphaFoldDB" id="A0AAU9EET7"/>
<gene>
    <name evidence="1" type="ORF">HLPR_15530</name>
</gene>
<proteinExistence type="predicted"/>
<dbReference type="RefSeq" id="WP_338534879.1">
    <property type="nucleotide sequence ID" value="NZ_AP028654.1"/>
</dbReference>
<keyword evidence="2" id="KW-1185">Reference proteome</keyword>
<protein>
    <submittedName>
        <fullName evidence="1">Uncharacterized protein</fullName>
    </submittedName>
</protein>
<reference evidence="1 2" key="1">
    <citation type="submission" date="2023-08" db="EMBL/GenBank/DDBJ databases">
        <title>Helicovermis profunda gen. nov., sp. nov., a novel mesophilic, fermentative bacterium within the Bacillota from a deep-sea hydrothermal vent chimney.</title>
        <authorList>
            <person name="Miyazaki U."/>
            <person name="Mizutani D."/>
            <person name="Hashimoto Y."/>
            <person name="Tame A."/>
            <person name="Sawayama S."/>
            <person name="Miyazaki J."/>
            <person name="Takai K."/>
            <person name="Nakagawa S."/>
        </authorList>
    </citation>
    <scope>NUCLEOTIDE SEQUENCE [LARGE SCALE GENOMIC DNA]</scope>
    <source>
        <strain evidence="1 2">S502</strain>
    </source>
</reference>
<dbReference type="Proteomes" id="UP001321786">
    <property type="component" value="Chromosome"/>
</dbReference>
<evidence type="ECO:0000313" key="2">
    <source>
        <dbReference type="Proteomes" id="UP001321786"/>
    </source>
</evidence>
<accession>A0AAU9EET7</accession>
<dbReference type="EMBL" id="AP028654">
    <property type="protein sequence ID" value="BEP29222.1"/>
    <property type="molecule type" value="Genomic_DNA"/>
</dbReference>